<keyword evidence="4" id="KW-0808">Transferase</keyword>
<dbReference type="PANTHER" id="PTHR43646">
    <property type="entry name" value="GLYCOSYLTRANSFERASE"/>
    <property type="match status" value="1"/>
</dbReference>
<evidence type="ECO:0000313" key="11">
    <source>
        <dbReference type="EMBL" id="QHC55700.1"/>
    </source>
</evidence>
<dbReference type="GO" id="GO:0016757">
    <property type="term" value="F:glycosyltransferase activity"/>
    <property type="evidence" value="ECO:0007669"/>
    <property type="project" value="UniProtKB-KW"/>
</dbReference>
<dbReference type="Proteomes" id="UP000465031">
    <property type="component" value="Chromosome"/>
</dbReference>
<dbReference type="InterPro" id="IPR029044">
    <property type="entry name" value="Nucleotide-diphossugar_trans"/>
</dbReference>
<feature type="domain" description="Glycosyltransferase 2-like" evidence="10">
    <location>
        <begin position="7"/>
        <end position="148"/>
    </location>
</feature>
<dbReference type="KEGG" id="rte:GSU10_08690"/>
<proteinExistence type="inferred from homology"/>
<evidence type="ECO:0000256" key="9">
    <source>
        <dbReference type="ARBA" id="ARBA00040345"/>
    </source>
</evidence>
<evidence type="ECO:0000256" key="1">
    <source>
        <dbReference type="ARBA" id="ARBA00004236"/>
    </source>
</evidence>
<dbReference type="EMBL" id="CP047186">
    <property type="protein sequence ID" value="QHC55700.1"/>
    <property type="molecule type" value="Genomic_DNA"/>
</dbReference>
<evidence type="ECO:0000256" key="5">
    <source>
        <dbReference type="ARBA" id="ARBA00023136"/>
    </source>
</evidence>
<evidence type="ECO:0000256" key="6">
    <source>
        <dbReference type="ARBA" id="ARBA00037281"/>
    </source>
</evidence>
<gene>
    <name evidence="11" type="ORF">GSU10_08690</name>
</gene>
<sequence length="257" mass="28525">MDHRRISVVVPVKDDARHLERLLDLLSEQTLAPFEVVVVDDGSVDDSVAVARAAGARVVQHEGSGIPASTAHGFDEARGDVLARLDADSRPGPDWLARLAGHFADPEVGAVTGPGRFDELGPAARILARLAYMEAYFVLMGSALANWPLFGSNCAVRRSAWEEIRDEVHRHDAYVHDDVEISVHLGLRYRIVLDRDLEVGISARPFSAVTGLLRRIDRALHTLGRHPGMGSPTQRWTHRVRRLRRDRLRRIAAARRA</sequence>
<comment type="function">
    <text evidence="6">Catalyzes the glycosylation of 4,4'-diaponeurosporenoate, i.e. the esterification of glucose at the C1'' position with the carboxyl group of 4,4'-diaponeurosporenic acid, to form glycosyl-4,4'-diaponeurosporenoate. This is a step in the biosynthesis of staphyloxanthin, an orange pigment present in most staphylococci strains.</text>
</comment>
<dbReference type="CDD" id="cd00761">
    <property type="entry name" value="Glyco_tranf_GTA_type"/>
    <property type="match status" value="1"/>
</dbReference>
<dbReference type="RefSeq" id="WP_132504204.1">
    <property type="nucleotide sequence ID" value="NZ_CP047186.1"/>
</dbReference>
<keyword evidence="3" id="KW-0328">Glycosyltransferase</keyword>
<keyword evidence="5" id="KW-0472">Membrane</keyword>
<comment type="subcellular location">
    <subcellularLocation>
        <location evidence="1">Cell membrane</location>
    </subcellularLocation>
</comment>
<dbReference type="PANTHER" id="PTHR43646:SF2">
    <property type="entry name" value="GLYCOSYLTRANSFERASE 2-LIKE DOMAIN-CONTAINING PROTEIN"/>
    <property type="match status" value="1"/>
</dbReference>
<dbReference type="AlphaFoldDB" id="A0AAE6V697"/>
<accession>A0AAE6V697</accession>
<dbReference type="InterPro" id="IPR001173">
    <property type="entry name" value="Glyco_trans_2-like"/>
</dbReference>
<evidence type="ECO:0000256" key="4">
    <source>
        <dbReference type="ARBA" id="ARBA00022679"/>
    </source>
</evidence>
<reference evidence="12" key="1">
    <citation type="submission" date="2019-12" db="EMBL/GenBank/DDBJ databases">
        <title>Complete and draft genome sequences of new strains and members of some known species of the genus Rathayibacter isolated from plants.</title>
        <authorList>
            <person name="Tarlachkov S.V."/>
            <person name="Starodumova I.P."/>
            <person name="Dorofeeva L.V."/>
            <person name="Prisyazhnaya N.V."/>
            <person name="Leyn S."/>
            <person name="Zlamal J."/>
            <person name="Elan M."/>
            <person name="Osterman A.L."/>
            <person name="Nadler S."/>
            <person name="Subbotin S.A."/>
            <person name="Evtushenko L.I."/>
        </authorList>
    </citation>
    <scope>NUCLEOTIDE SEQUENCE [LARGE SCALE GENOMIC DNA]</scope>
    <source>
        <strain evidence="12">VKM Ac-2761</strain>
    </source>
</reference>
<evidence type="ECO:0000313" key="12">
    <source>
        <dbReference type="Proteomes" id="UP000465031"/>
    </source>
</evidence>
<dbReference type="GO" id="GO:0005886">
    <property type="term" value="C:plasma membrane"/>
    <property type="evidence" value="ECO:0007669"/>
    <property type="project" value="UniProtKB-SubCell"/>
</dbReference>
<evidence type="ECO:0000256" key="2">
    <source>
        <dbReference type="ARBA" id="ARBA00022475"/>
    </source>
</evidence>
<dbReference type="Pfam" id="PF00535">
    <property type="entry name" value="Glycos_transf_2"/>
    <property type="match status" value="1"/>
</dbReference>
<organism evidence="11 12">
    <name type="scientific">Rathayibacter tanaceti</name>
    <dbReference type="NCBI Taxonomy" id="1671680"/>
    <lineage>
        <taxon>Bacteria</taxon>
        <taxon>Bacillati</taxon>
        <taxon>Actinomycetota</taxon>
        <taxon>Actinomycetes</taxon>
        <taxon>Micrococcales</taxon>
        <taxon>Microbacteriaceae</taxon>
        <taxon>Rathayibacter</taxon>
    </lineage>
</organism>
<dbReference type="Gene3D" id="3.90.550.10">
    <property type="entry name" value="Spore Coat Polysaccharide Biosynthesis Protein SpsA, Chain A"/>
    <property type="match status" value="1"/>
</dbReference>
<keyword evidence="2" id="KW-1003">Cell membrane</keyword>
<evidence type="ECO:0000256" key="7">
    <source>
        <dbReference type="ARBA" id="ARBA00037904"/>
    </source>
</evidence>
<dbReference type="SUPFAM" id="SSF53448">
    <property type="entry name" value="Nucleotide-diphospho-sugar transferases"/>
    <property type="match status" value="1"/>
</dbReference>
<protein>
    <recommendedName>
        <fullName evidence="9">4,4'-diaponeurosporenoate glycosyltransferase</fullName>
    </recommendedName>
</protein>
<evidence type="ECO:0000256" key="8">
    <source>
        <dbReference type="ARBA" id="ARBA00038120"/>
    </source>
</evidence>
<name>A0AAE6V697_9MICO</name>
<evidence type="ECO:0000259" key="10">
    <source>
        <dbReference type="Pfam" id="PF00535"/>
    </source>
</evidence>
<comment type="pathway">
    <text evidence="7">Carotenoid biosynthesis; staphyloxanthin biosynthesis; staphyloxanthin from farnesyl diphosphate: step 4/5.</text>
</comment>
<evidence type="ECO:0000256" key="3">
    <source>
        <dbReference type="ARBA" id="ARBA00022676"/>
    </source>
</evidence>
<comment type="similarity">
    <text evidence="8">Belongs to the glycosyltransferase 2 family. CrtQ subfamily.</text>
</comment>